<dbReference type="Proteomes" id="UP000635606">
    <property type="component" value="Unassembled WGS sequence"/>
</dbReference>
<accession>A0A8J3ZTX8</accession>
<dbReference type="EMBL" id="BOPH01000053">
    <property type="protein sequence ID" value="GIJ68932.1"/>
    <property type="molecule type" value="Genomic_DNA"/>
</dbReference>
<proteinExistence type="predicted"/>
<organism evidence="1 2">
    <name type="scientific">Virgisporangium ochraceum</name>
    <dbReference type="NCBI Taxonomy" id="65505"/>
    <lineage>
        <taxon>Bacteria</taxon>
        <taxon>Bacillati</taxon>
        <taxon>Actinomycetota</taxon>
        <taxon>Actinomycetes</taxon>
        <taxon>Micromonosporales</taxon>
        <taxon>Micromonosporaceae</taxon>
        <taxon>Virgisporangium</taxon>
    </lineage>
</organism>
<dbReference type="AlphaFoldDB" id="A0A8J3ZTX8"/>
<protein>
    <submittedName>
        <fullName evidence="1">Uncharacterized protein</fullName>
    </submittedName>
</protein>
<name>A0A8J3ZTX8_9ACTN</name>
<sequence length="178" mass="20109">MSRTLRTDPYPLRAARRSAGHRVEIRVCRPRPGFHHPASAADVARLLEFFGPTARYGLRRVELRQQAATTGIALGGYVPPGVVVLLEQPDPPWFVAGRLSDGAAERLRRAGARVTATWSTTRVDWDGPALRDFVLFDGLMHEIGHHLLDHTDRRMRTADHERRADAHAVRCRQRWAAR</sequence>
<dbReference type="RefSeq" id="WP_203928872.1">
    <property type="nucleotide sequence ID" value="NZ_BOPH01000053.1"/>
</dbReference>
<reference evidence="1" key="1">
    <citation type="submission" date="2021-01" db="EMBL/GenBank/DDBJ databases">
        <title>Whole genome shotgun sequence of Virgisporangium ochraceum NBRC 16418.</title>
        <authorList>
            <person name="Komaki H."/>
            <person name="Tamura T."/>
        </authorList>
    </citation>
    <scope>NUCLEOTIDE SEQUENCE</scope>
    <source>
        <strain evidence="1">NBRC 16418</strain>
    </source>
</reference>
<gene>
    <name evidence="1" type="ORF">Voc01_038490</name>
</gene>
<evidence type="ECO:0000313" key="2">
    <source>
        <dbReference type="Proteomes" id="UP000635606"/>
    </source>
</evidence>
<keyword evidence="2" id="KW-1185">Reference proteome</keyword>
<evidence type="ECO:0000313" key="1">
    <source>
        <dbReference type="EMBL" id="GIJ68932.1"/>
    </source>
</evidence>
<comment type="caution">
    <text evidence="1">The sequence shown here is derived from an EMBL/GenBank/DDBJ whole genome shotgun (WGS) entry which is preliminary data.</text>
</comment>